<dbReference type="InterPro" id="IPR036782">
    <property type="entry name" value="NE0471-like_N"/>
</dbReference>
<feature type="compositionally biased region" description="Polar residues" evidence="1">
    <location>
        <begin position="1"/>
        <end position="14"/>
    </location>
</feature>
<dbReference type="RefSeq" id="WP_082633506.1">
    <property type="nucleotide sequence ID" value="NZ_LN885086.1"/>
</dbReference>
<dbReference type="Proteomes" id="UP000066284">
    <property type="component" value="Chromosome 1"/>
</dbReference>
<protein>
    <recommendedName>
        <fullName evidence="4">DUF2442 domain-containing protein</fullName>
    </recommendedName>
</protein>
<evidence type="ECO:0000313" key="2">
    <source>
        <dbReference type="EMBL" id="CUQ65500.1"/>
    </source>
</evidence>
<feature type="region of interest" description="Disordered" evidence="1">
    <location>
        <begin position="1"/>
        <end position="22"/>
    </location>
</feature>
<dbReference type="KEGG" id="nio:NITINOP_0524"/>
<evidence type="ECO:0008006" key="4">
    <source>
        <dbReference type="Google" id="ProtNLM"/>
    </source>
</evidence>
<dbReference type="SUPFAM" id="SSF143880">
    <property type="entry name" value="NE0471 N-terminal domain-like"/>
    <property type="match status" value="1"/>
</dbReference>
<name>A0A0S4KM31_9BACT</name>
<dbReference type="Pfam" id="PF10387">
    <property type="entry name" value="DUF2442"/>
    <property type="match status" value="1"/>
</dbReference>
<evidence type="ECO:0000256" key="1">
    <source>
        <dbReference type="SAM" id="MobiDB-lite"/>
    </source>
</evidence>
<dbReference type="OrthoDB" id="9803723at2"/>
<dbReference type="InterPro" id="IPR018841">
    <property type="entry name" value="DUF2442"/>
</dbReference>
<accession>A0A0S4KM31</accession>
<proteinExistence type="predicted"/>
<organism evidence="2 3">
    <name type="scientific">Candidatus Nitrospira inopinata</name>
    <dbReference type="NCBI Taxonomy" id="1715989"/>
    <lineage>
        <taxon>Bacteria</taxon>
        <taxon>Pseudomonadati</taxon>
        <taxon>Nitrospirota</taxon>
        <taxon>Nitrospiria</taxon>
        <taxon>Nitrospirales</taxon>
        <taxon>Nitrospiraceae</taxon>
        <taxon>Nitrospira</taxon>
    </lineage>
</organism>
<keyword evidence="3" id="KW-1185">Reference proteome</keyword>
<reference evidence="3" key="1">
    <citation type="submission" date="2015-09" db="EMBL/GenBank/DDBJ databases">
        <authorList>
            <person name="Daims H."/>
        </authorList>
    </citation>
    <scope>NUCLEOTIDE SEQUENCE [LARGE SCALE GENOMIC DNA]</scope>
</reference>
<sequence>MSPTQPTKTDSTSGVVPPPGSAAPWRIVRVTVKPGMRLDVEFTDGTAGEVRLEPFLSASRVTGTVFEALRDPAFFAQARIELGTVTWPNGADLAPDAMYDNIRMQGHWTVEP</sequence>
<dbReference type="EMBL" id="LN885086">
    <property type="protein sequence ID" value="CUQ65500.1"/>
    <property type="molecule type" value="Genomic_DNA"/>
</dbReference>
<dbReference type="AlphaFoldDB" id="A0A0S4KM31"/>
<dbReference type="Gene3D" id="3.30.2020.10">
    <property type="entry name" value="NE0471-like N-terminal domain"/>
    <property type="match status" value="1"/>
</dbReference>
<gene>
    <name evidence="2" type="ORF">NITINOP_0524</name>
</gene>
<dbReference type="STRING" id="1715989.NITINOP_0524"/>
<evidence type="ECO:0000313" key="3">
    <source>
        <dbReference type="Proteomes" id="UP000066284"/>
    </source>
</evidence>